<feature type="non-terminal residue" evidence="1">
    <location>
        <position position="1"/>
    </location>
</feature>
<evidence type="ECO:0000313" key="1">
    <source>
        <dbReference type="EMBL" id="CAE8637573.1"/>
    </source>
</evidence>
<name>A0A813HHT0_POLGL</name>
<reference evidence="1" key="1">
    <citation type="submission" date="2021-02" db="EMBL/GenBank/DDBJ databases">
        <authorList>
            <person name="Dougan E. K."/>
            <person name="Rhodes N."/>
            <person name="Thang M."/>
            <person name="Chan C."/>
        </authorList>
    </citation>
    <scope>NUCLEOTIDE SEQUENCE</scope>
</reference>
<dbReference type="EMBL" id="CAJNNV010031724">
    <property type="protein sequence ID" value="CAE8637573.1"/>
    <property type="molecule type" value="Genomic_DNA"/>
</dbReference>
<dbReference type="AlphaFoldDB" id="A0A813HHT0"/>
<organism evidence="1 2">
    <name type="scientific">Polarella glacialis</name>
    <name type="common">Dinoflagellate</name>
    <dbReference type="NCBI Taxonomy" id="89957"/>
    <lineage>
        <taxon>Eukaryota</taxon>
        <taxon>Sar</taxon>
        <taxon>Alveolata</taxon>
        <taxon>Dinophyceae</taxon>
        <taxon>Suessiales</taxon>
        <taxon>Suessiaceae</taxon>
        <taxon>Polarella</taxon>
    </lineage>
</organism>
<protein>
    <submittedName>
        <fullName evidence="1">Uncharacterized protein</fullName>
    </submittedName>
</protein>
<accession>A0A813HHT0</accession>
<gene>
    <name evidence="1" type="ORF">PGLA1383_LOCUS52915</name>
</gene>
<keyword evidence="2" id="KW-1185">Reference proteome</keyword>
<proteinExistence type="predicted"/>
<dbReference type="Proteomes" id="UP000654075">
    <property type="component" value="Unassembled WGS sequence"/>
</dbReference>
<comment type="caution">
    <text evidence="1">The sequence shown here is derived from an EMBL/GenBank/DDBJ whole genome shotgun (WGS) entry which is preliminary data.</text>
</comment>
<sequence>EALLHLEVAFGRRGFSLISAQLITSGDLIEQTYLLKYTGRKESRHELATLDSDFEIEICLVPSSESQAQFTAKVSGICAAREQLLRVRVHGDYRIGMRTSVMEVLRKKQHQGLGG</sequence>
<evidence type="ECO:0000313" key="2">
    <source>
        <dbReference type="Proteomes" id="UP000654075"/>
    </source>
</evidence>